<reference evidence="2 3" key="1">
    <citation type="submission" date="2015-04" db="EMBL/GenBank/DDBJ databases">
        <title>Taxonomic description and genome sequence of Salinicoccus sediminis sp. nov., a novel hyper halotolerant bacterium isolated from marine sediment.</title>
        <authorList>
            <person name="Mathan Kumar R."/>
            <person name="Kaur G."/>
            <person name="Kumar N."/>
            <person name="Kumar A."/>
            <person name="Singh N.K."/>
            <person name="Kaur N."/>
            <person name="Mayilraj S."/>
        </authorList>
    </citation>
    <scope>NUCLEOTIDE SEQUENCE [LARGE SCALE GENOMIC DNA]</scope>
    <source>
        <strain evidence="2 3">SV-16</strain>
    </source>
</reference>
<proteinExistence type="predicted"/>
<dbReference type="Pfam" id="PF01814">
    <property type="entry name" value="Hemerythrin"/>
    <property type="match status" value="1"/>
</dbReference>
<sequence length="139" mass="16109">MSGPALRQLAAHRSIHEAAHGQVKDMTASLRLLYEKGRDKEAREAEKVILEHWRDHIIAHADSEEEGLYLDVRKERPGLSETVTQLMRDHDLLRKITREIEKNLEADGSSDDRLSMYESLLVVNWHHSRDEEKYLLGES</sequence>
<accession>A0A0M2SLH7</accession>
<organism evidence="2 3">
    <name type="scientific">Salinicoccus sediminis</name>
    <dbReference type="NCBI Taxonomy" id="1432562"/>
    <lineage>
        <taxon>Bacteria</taxon>
        <taxon>Bacillati</taxon>
        <taxon>Bacillota</taxon>
        <taxon>Bacilli</taxon>
        <taxon>Bacillales</taxon>
        <taxon>Staphylococcaceae</taxon>
        <taxon>Salinicoccus</taxon>
    </lineage>
</organism>
<evidence type="ECO:0000259" key="1">
    <source>
        <dbReference type="Pfam" id="PF01814"/>
    </source>
</evidence>
<dbReference type="AlphaFoldDB" id="A0A0M2SLH7"/>
<evidence type="ECO:0000313" key="2">
    <source>
        <dbReference type="EMBL" id="KKK33440.1"/>
    </source>
</evidence>
<dbReference type="Gene3D" id="1.20.120.520">
    <property type="entry name" value="nmb1532 protein domain like"/>
    <property type="match status" value="1"/>
</dbReference>
<dbReference type="InterPro" id="IPR012312">
    <property type="entry name" value="Hemerythrin-like"/>
</dbReference>
<feature type="domain" description="Hemerythrin-like" evidence="1">
    <location>
        <begin position="18"/>
        <end position="136"/>
    </location>
</feature>
<protein>
    <recommendedName>
        <fullName evidence="1">Hemerythrin-like domain-containing protein</fullName>
    </recommendedName>
</protein>
<dbReference type="STRING" id="1432562.WN59_11870"/>
<dbReference type="EMBL" id="LAYZ01000025">
    <property type="protein sequence ID" value="KKK33440.1"/>
    <property type="molecule type" value="Genomic_DNA"/>
</dbReference>
<comment type="caution">
    <text evidence="2">The sequence shown here is derived from an EMBL/GenBank/DDBJ whole genome shotgun (WGS) entry which is preliminary data.</text>
</comment>
<dbReference type="RefSeq" id="WP_046517595.1">
    <property type="nucleotide sequence ID" value="NZ_LAYZ01000025.1"/>
</dbReference>
<evidence type="ECO:0000313" key="3">
    <source>
        <dbReference type="Proteomes" id="UP000034287"/>
    </source>
</evidence>
<dbReference type="PATRIC" id="fig|1432562.3.peg.2371"/>
<gene>
    <name evidence="2" type="ORF">WN59_11870</name>
</gene>
<keyword evidence="3" id="KW-1185">Reference proteome</keyword>
<dbReference type="Proteomes" id="UP000034287">
    <property type="component" value="Unassembled WGS sequence"/>
</dbReference>
<name>A0A0M2SLH7_9STAP</name>